<dbReference type="PIRSF" id="PIRSF006170">
    <property type="entry name" value="YfgM"/>
    <property type="match status" value="1"/>
</dbReference>
<dbReference type="InterPro" id="IPR026039">
    <property type="entry name" value="YfgM"/>
</dbReference>
<dbReference type="PANTHER" id="PTHR38035:SF1">
    <property type="entry name" value="ANCILLARY SECYEG TRANSLOCON SUBUNIT"/>
    <property type="match status" value="1"/>
</dbReference>
<dbReference type="Gene3D" id="1.25.40.10">
    <property type="entry name" value="Tetratricopeptide repeat domain"/>
    <property type="match status" value="1"/>
</dbReference>
<protein>
    <recommendedName>
        <fullName evidence="8">Ancillary SecYEG translocon subunit</fullName>
    </recommendedName>
</protein>
<reference evidence="10" key="1">
    <citation type="submission" date="2018-06" db="EMBL/GenBank/DDBJ databases">
        <authorList>
            <person name="Zhirakovskaya E."/>
        </authorList>
    </citation>
    <scope>NUCLEOTIDE SEQUENCE</scope>
</reference>
<proteinExistence type="inferred from homology"/>
<keyword evidence="5" id="KW-0472">Membrane</keyword>
<dbReference type="EMBL" id="UOFX01000076">
    <property type="protein sequence ID" value="VAX10693.1"/>
    <property type="molecule type" value="Genomic_DNA"/>
</dbReference>
<evidence type="ECO:0000256" key="4">
    <source>
        <dbReference type="ARBA" id="ARBA00022989"/>
    </source>
</evidence>
<dbReference type="GO" id="GO:0044877">
    <property type="term" value="F:protein-containing complex binding"/>
    <property type="evidence" value="ECO:0007669"/>
    <property type="project" value="InterPro"/>
</dbReference>
<evidence type="ECO:0000256" key="6">
    <source>
        <dbReference type="ARBA" id="ARBA00023186"/>
    </source>
</evidence>
<dbReference type="Pfam" id="PF09976">
    <property type="entry name" value="TPR_21"/>
    <property type="match status" value="1"/>
</dbReference>
<sequence>MTAYQTEEEQVEALKRWWQENGKATIAGAVLGLGGIFGWQVWQQQQQSAAVQASNQYQELSVAINQGAIESAAKQAEILISERGDSAYAVFAALGMAGQRLMQGDAAVAKGQLRWALVNSKDDGIRQIARLRLARLLLSEGDAAGAAGLVAEAGTDSFAGELAQLRGDIALVNGDGDAARKAYQDALNSSVGNTELVQMKLDDLAIAAVE</sequence>
<evidence type="ECO:0000256" key="3">
    <source>
        <dbReference type="ARBA" id="ARBA00022692"/>
    </source>
</evidence>
<dbReference type="PANTHER" id="PTHR38035">
    <property type="entry name" value="UPF0070 PROTEIN YFGM"/>
    <property type="match status" value="1"/>
</dbReference>
<dbReference type="InterPro" id="IPR018704">
    <property type="entry name" value="SecYEG/CpoB_TPR"/>
</dbReference>
<evidence type="ECO:0000256" key="7">
    <source>
        <dbReference type="ARBA" id="ARBA00024197"/>
    </source>
</evidence>
<name>A0A3B1BF29_9ZZZZ</name>
<keyword evidence="3" id="KW-0812">Transmembrane</keyword>
<evidence type="ECO:0000256" key="2">
    <source>
        <dbReference type="ARBA" id="ARBA00022475"/>
    </source>
</evidence>
<evidence type="ECO:0000259" key="9">
    <source>
        <dbReference type="Pfam" id="PF09976"/>
    </source>
</evidence>
<keyword evidence="2" id="KW-1003">Cell membrane</keyword>
<keyword evidence="6" id="KW-0143">Chaperone</keyword>
<evidence type="ECO:0000256" key="8">
    <source>
        <dbReference type="ARBA" id="ARBA00024235"/>
    </source>
</evidence>
<dbReference type="AlphaFoldDB" id="A0A3B1BF29"/>
<evidence type="ECO:0000313" key="10">
    <source>
        <dbReference type="EMBL" id="VAX10693.1"/>
    </source>
</evidence>
<keyword evidence="4" id="KW-1133">Transmembrane helix</keyword>
<organism evidence="10">
    <name type="scientific">hydrothermal vent metagenome</name>
    <dbReference type="NCBI Taxonomy" id="652676"/>
    <lineage>
        <taxon>unclassified sequences</taxon>
        <taxon>metagenomes</taxon>
        <taxon>ecological metagenomes</taxon>
    </lineage>
</organism>
<feature type="domain" description="Ancillary SecYEG translocon subunit/Cell division coordinator CpoB TPR" evidence="9">
    <location>
        <begin position="15"/>
        <end position="205"/>
    </location>
</feature>
<dbReference type="GO" id="GO:0005886">
    <property type="term" value="C:plasma membrane"/>
    <property type="evidence" value="ECO:0007669"/>
    <property type="project" value="UniProtKB-SubCell"/>
</dbReference>
<accession>A0A3B1BF29</accession>
<dbReference type="InterPro" id="IPR011990">
    <property type="entry name" value="TPR-like_helical_dom_sf"/>
</dbReference>
<comment type="subcellular location">
    <subcellularLocation>
        <location evidence="1">Cell membrane</location>
        <topology evidence="1">Single-pass type II membrane protein</topology>
    </subcellularLocation>
</comment>
<evidence type="ECO:0000256" key="1">
    <source>
        <dbReference type="ARBA" id="ARBA00004401"/>
    </source>
</evidence>
<gene>
    <name evidence="10" type="ORF">MNBD_GAMMA26-2427</name>
</gene>
<comment type="similarity">
    <text evidence="7">Belongs to the YfgM family.</text>
</comment>
<evidence type="ECO:0000256" key="5">
    <source>
        <dbReference type="ARBA" id="ARBA00023136"/>
    </source>
</evidence>